<dbReference type="InterPro" id="IPR045500">
    <property type="entry name" value="DUF6491"/>
</dbReference>
<gene>
    <name evidence="1" type="ORF">AB433_07070</name>
</gene>
<keyword evidence="2" id="KW-1185">Reference proteome</keyword>
<protein>
    <recommendedName>
        <fullName evidence="3">Lipoprotein</fullName>
    </recommendedName>
</protein>
<dbReference type="Proteomes" id="UP000035287">
    <property type="component" value="Chromosome"/>
</dbReference>
<dbReference type="Pfam" id="PF20101">
    <property type="entry name" value="DUF6491"/>
    <property type="match status" value="1"/>
</dbReference>
<dbReference type="EMBL" id="CP011770">
    <property type="protein sequence ID" value="AKM09796.1"/>
    <property type="molecule type" value="Genomic_DNA"/>
</dbReference>
<name>A0A0G3XGN3_9SPHN</name>
<sequence length="142" mass="15316">MIGRLFAVGQWKGNTVSIRSLGIVTTLALAGCAYSQSDDVASQSSPAGSRDCFFLSQVSGFNDAPDIERGSDRIYVHTGPSETYLFETFGSCPNLNYSETIAFDQNGPGQICRGIDVDLLVPTSIGVQRCPVRMISRVPEDE</sequence>
<dbReference type="AlphaFoldDB" id="A0A0G3XGN3"/>
<reference evidence="1 2" key="1">
    <citation type="submission" date="2015-06" db="EMBL/GenBank/DDBJ databases">
        <authorList>
            <person name="Zeng Y."/>
            <person name="Huang Y."/>
        </authorList>
    </citation>
    <scope>NUCLEOTIDE SEQUENCE [LARGE SCALE GENOMIC DNA]</scope>
    <source>
        <strain evidence="1 2">PQ-2</strain>
    </source>
</reference>
<accession>A0A0G3XGN3</accession>
<evidence type="ECO:0000313" key="2">
    <source>
        <dbReference type="Proteomes" id="UP000035287"/>
    </source>
</evidence>
<organism evidence="1 2">
    <name type="scientific">Croceicoccus naphthovorans</name>
    <dbReference type="NCBI Taxonomy" id="1348774"/>
    <lineage>
        <taxon>Bacteria</taxon>
        <taxon>Pseudomonadati</taxon>
        <taxon>Pseudomonadota</taxon>
        <taxon>Alphaproteobacteria</taxon>
        <taxon>Sphingomonadales</taxon>
        <taxon>Erythrobacteraceae</taxon>
        <taxon>Croceicoccus</taxon>
    </lineage>
</organism>
<dbReference type="PROSITE" id="PS51257">
    <property type="entry name" value="PROKAR_LIPOPROTEIN"/>
    <property type="match status" value="1"/>
</dbReference>
<proteinExistence type="predicted"/>
<evidence type="ECO:0008006" key="3">
    <source>
        <dbReference type="Google" id="ProtNLM"/>
    </source>
</evidence>
<dbReference type="KEGG" id="cna:AB433_07070"/>
<evidence type="ECO:0000313" key="1">
    <source>
        <dbReference type="EMBL" id="AKM09796.1"/>
    </source>
</evidence>
<dbReference type="PATRIC" id="fig|1348774.3.peg.1478"/>